<dbReference type="Gene3D" id="3.60.10.10">
    <property type="entry name" value="Endonuclease/exonuclease/phosphatase"/>
    <property type="match status" value="1"/>
</dbReference>
<reference evidence="2" key="1">
    <citation type="submission" date="2021-04" db="EMBL/GenBank/DDBJ databases">
        <authorList>
            <person name="Chebbi M.A.C M."/>
        </authorList>
    </citation>
    <scope>NUCLEOTIDE SEQUENCE</scope>
</reference>
<sequence length="512" mass="58589">MFFGAILYGCHDQDNNLVPCTGPYEIFNLQPQGKKVYKRRRTIEVEYEKDEIEENAQSKDLPSQEHDIYTQAIHKQNAVEMLQDQDAIQSQPIIVSPSQNNNTILSIEQQGGANMTQLRNFIKDIIKQEFRELKSHMEEMIVSETVKITENIKKELINTKNEGTSSSSTNQQSHSQGLNVIENLTPSQKNHLNLSETDRILIRPLQYQRCRDTLDKLEKNIDVIKMGVGVENIVAKPNGQIIIDVDRNKNREVFTAELKKTLGDNFKVSTAKKNLPKIKVIGLDKDLLQMEEKETQKSNHDNLKLILLNVCGLLRCKDELENWISSIRPDIISLTETHTTIDIPDNEISFKNYNMSRTDSENHRTGGVLTYVKKGINFKCTKTVSNEGTWLNIVNINVNNGLTICNLYRSPSSSVSKFCDTINKLIDELNENNNDLMIVGDFNIDVNNKVNYSKKLLNELELLGLKQQVHSQTRVTLTSETIIDLIFSNFTIIIIIKRFINRFVHLKVVNSR</sequence>
<dbReference type="EMBL" id="CAJNRD030001116">
    <property type="protein sequence ID" value="CAG5074823.1"/>
    <property type="molecule type" value="Genomic_DNA"/>
</dbReference>
<dbReference type="GO" id="GO:0007508">
    <property type="term" value="P:larval heart development"/>
    <property type="evidence" value="ECO:0007669"/>
    <property type="project" value="TreeGrafter"/>
</dbReference>
<dbReference type="PANTHER" id="PTHR33395">
    <property type="entry name" value="TRANSCRIPTASE, PUTATIVE-RELATED-RELATED"/>
    <property type="match status" value="1"/>
</dbReference>
<dbReference type="OrthoDB" id="7634906at2759"/>
<name>A0A8J2H5L0_COTCN</name>
<organism evidence="2 3">
    <name type="scientific">Cotesia congregata</name>
    <name type="common">Parasitoid wasp</name>
    <name type="synonym">Apanteles congregatus</name>
    <dbReference type="NCBI Taxonomy" id="51543"/>
    <lineage>
        <taxon>Eukaryota</taxon>
        <taxon>Metazoa</taxon>
        <taxon>Ecdysozoa</taxon>
        <taxon>Arthropoda</taxon>
        <taxon>Hexapoda</taxon>
        <taxon>Insecta</taxon>
        <taxon>Pterygota</taxon>
        <taxon>Neoptera</taxon>
        <taxon>Endopterygota</taxon>
        <taxon>Hymenoptera</taxon>
        <taxon>Apocrita</taxon>
        <taxon>Ichneumonoidea</taxon>
        <taxon>Braconidae</taxon>
        <taxon>Microgastrinae</taxon>
        <taxon>Cotesia</taxon>
    </lineage>
</organism>
<accession>A0A8J2H5L0</accession>
<evidence type="ECO:0000313" key="3">
    <source>
        <dbReference type="Proteomes" id="UP000786811"/>
    </source>
</evidence>
<dbReference type="AlphaFoldDB" id="A0A8J2H5L0"/>
<dbReference type="PANTHER" id="PTHR33395:SF22">
    <property type="entry name" value="REVERSE TRANSCRIPTASE DOMAIN-CONTAINING PROTEIN"/>
    <property type="match status" value="1"/>
</dbReference>
<evidence type="ECO:0000259" key="1">
    <source>
        <dbReference type="Pfam" id="PF03372"/>
    </source>
</evidence>
<dbReference type="GO" id="GO:0031012">
    <property type="term" value="C:extracellular matrix"/>
    <property type="evidence" value="ECO:0007669"/>
    <property type="project" value="TreeGrafter"/>
</dbReference>
<dbReference type="GO" id="GO:0061343">
    <property type="term" value="P:cell adhesion involved in heart morphogenesis"/>
    <property type="evidence" value="ECO:0007669"/>
    <property type="project" value="TreeGrafter"/>
</dbReference>
<dbReference type="GO" id="GO:0003824">
    <property type="term" value="F:catalytic activity"/>
    <property type="evidence" value="ECO:0007669"/>
    <property type="project" value="InterPro"/>
</dbReference>
<feature type="domain" description="Endonuclease/exonuclease/phosphatase" evidence="1">
    <location>
        <begin position="309"/>
        <end position="447"/>
    </location>
</feature>
<dbReference type="InterPro" id="IPR005135">
    <property type="entry name" value="Endo/exonuclease/phosphatase"/>
</dbReference>
<keyword evidence="3" id="KW-1185">Reference proteome</keyword>
<dbReference type="SUPFAM" id="SSF56219">
    <property type="entry name" value="DNase I-like"/>
    <property type="match status" value="1"/>
</dbReference>
<dbReference type="Proteomes" id="UP000786811">
    <property type="component" value="Unassembled WGS sequence"/>
</dbReference>
<dbReference type="InterPro" id="IPR036691">
    <property type="entry name" value="Endo/exonu/phosph_ase_sf"/>
</dbReference>
<proteinExistence type="predicted"/>
<gene>
    <name evidence="2" type="ORF">HICCMSTLAB_LOCUS1057</name>
</gene>
<feature type="non-terminal residue" evidence="2">
    <location>
        <position position="1"/>
    </location>
</feature>
<comment type="caution">
    <text evidence="2">The sequence shown here is derived from an EMBL/GenBank/DDBJ whole genome shotgun (WGS) entry which is preliminary data.</text>
</comment>
<evidence type="ECO:0000313" key="2">
    <source>
        <dbReference type="EMBL" id="CAG5074823.1"/>
    </source>
</evidence>
<dbReference type="Pfam" id="PF03372">
    <property type="entry name" value="Exo_endo_phos"/>
    <property type="match status" value="1"/>
</dbReference>
<protein>
    <recommendedName>
        <fullName evidence="1">Endonuclease/exonuclease/phosphatase domain-containing protein</fullName>
    </recommendedName>
</protein>